<proteinExistence type="predicted"/>
<feature type="transmembrane region" description="Helical" evidence="1">
    <location>
        <begin position="267"/>
        <end position="285"/>
    </location>
</feature>
<evidence type="ECO:0000313" key="3">
    <source>
        <dbReference type="Proteomes" id="UP001164459"/>
    </source>
</evidence>
<evidence type="ECO:0000313" key="2">
    <source>
        <dbReference type="EMBL" id="WAS90445.1"/>
    </source>
</evidence>
<feature type="transmembrane region" description="Helical" evidence="1">
    <location>
        <begin position="241"/>
        <end position="260"/>
    </location>
</feature>
<feature type="transmembrane region" description="Helical" evidence="1">
    <location>
        <begin position="15"/>
        <end position="34"/>
    </location>
</feature>
<feature type="transmembrane region" description="Helical" evidence="1">
    <location>
        <begin position="317"/>
        <end position="337"/>
    </location>
</feature>
<accession>A0ABY7GU34</accession>
<feature type="transmembrane region" description="Helical" evidence="1">
    <location>
        <begin position="79"/>
        <end position="98"/>
    </location>
</feature>
<dbReference type="Proteomes" id="UP001164459">
    <property type="component" value="Chromosome"/>
</dbReference>
<feature type="transmembrane region" description="Helical" evidence="1">
    <location>
        <begin position="187"/>
        <end position="207"/>
    </location>
</feature>
<name>A0ABY7GU34_9BACT</name>
<evidence type="ECO:0008006" key="4">
    <source>
        <dbReference type="Google" id="ProtNLM"/>
    </source>
</evidence>
<gene>
    <name evidence="2" type="ORF">O0S08_30010</name>
</gene>
<feature type="transmembrane region" description="Helical" evidence="1">
    <location>
        <begin position="163"/>
        <end position="181"/>
    </location>
</feature>
<feature type="transmembrane region" description="Helical" evidence="1">
    <location>
        <begin position="105"/>
        <end position="127"/>
    </location>
</feature>
<sequence length="360" mass="38998">MSTTAAPASSARQRLARVLLVLAAIVAGLATYGLGNGGTFYFRLAAAPFAPAEHGPYYRESLLHVGLARALGLTGDIDVFRFFVLSFFWLGLARLVVVASRRLSLADLALVVLVATFHPAAMIAHSWTCHPDALTYLLTITLLFARHPLACAGIAALGAWTHLPMWLVLCASAIVLWFAFAEPRARPRALAVLAGLLVGAVTCKLALHLCGIGLAEDRFAAAAAHPLPVLLRYWTDPGWPILYTLSFAHFVWLPSLLLVLRRLAPRAVLGLLITQALALGATFFTEDTTRVFAFLAFGPLIYGLVRALEVPAPHRAYYLRPLVLVGVLVTLAAPKTFAWKGRLHDLDAPRAHLRSLLSPR</sequence>
<feature type="transmembrane region" description="Helical" evidence="1">
    <location>
        <begin position="291"/>
        <end position="308"/>
    </location>
</feature>
<evidence type="ECO:0000256" key="1">
    <source>
        <dbReference type="SAM" id="Phobius"/>
    </source>
</evidence>
<keyword evidence="1" id="KW-0472">Membrane</keyword>
<protein>
    <recommendedName>
        <fullName evidence="4">Glycosyltransferase RgtA/B/C/D-like domain-containing protein</fullName>
    </recommendedName>
</protein>
<keyword evidence="1" id="KW-0812">Transmembrane</keyword>
<dbReference type="RefSeq" id="WP_269032772.1">
    <property type="nucleotide sequence ID" value="NZ_CP114040.1"/>
</dbReference>
<keyword evidence="1" id="KW-1133">Transmembrane helix</keyword>
<keyword evidence="3" id="KW-1185">Reference proteome</keyword>
<dbReference type="EMBL" id="CP114040">
    <property type="protein sequence ID" value="WAS90445.1"/>
    <property type="molecule type" value="Genomic_DNA"/>
</dbReference>
<organism evidence="2 3">
    <name type="scientific">Nannocystis punicea</name>
    <dbReference type="NCBI Taxonomy" id="2995304"/>
    <lineage>
        <taxon>Bacteria</taxon>
        <taxon>Pseudomonadati</taxon>
        <taxon>Myxococcota</taxon>
        <taxon>Polyangia</taxon>
        <taxon>Nannocystales</taxon>
        <taxon>Nannocystaceae</taxon>
        <taxon>Nannocystis</taxon>
    </lineage>
</organism>
<reference evidence="2" key="1">
    <citation type="submission" date="2022-11" db="EMBL/GenBank/DDBJ databases">
        <title>Minimal conservation of predation-associated metabolite biosynthetic gene clusters underscores biosynthetic potential of Myxococcota including descriptions for ten novel species: Archangium lansinium sp. nov., Myxococcus landrumus sp. nov., Nannocystis bai.</title>
        <authorList>
            <person name="Ahearne A."/>
            <person name="Stevens C."/>
            <person name="Dowd S."/>
        </authorList>
    </citation>
    <scope>NUCLEOTIDE SEQUENCE</scope>
    <source>
        <strain evidence="2">Fl3</strain>
    </source>
</reference>